<gene>
    <name evidence="1" type="ORF">OS242_02635</name>
</gene>
<protein>
    <submittedName>
        <fullName evidence="1">Uncharacterized protein</fullName>
    </submittedName>
</protein>
<name>A0ABT3WXB0_9BACL</name>
<proteinExistence type="predicted"/>
<evidence type="ECO:0000313" key="2">
    <source>
        <dbReference type="Proteomes" id="UP001208017"/>
    </source>
</evidence>
<reference evidence="1 2" key="1">
    <citation type="submission" date="2022-11" db="EMBL/GenBank/DDBJ databases">
        <title>Study of microbial diversity in lake waters.</title>
        <authorList>
            <person name="Zhang J."/>
        </authorList>
    </citation>
    <scope>NUCLEOTIDE SEQUENCE [LARGE SCALE GENOMIC DNA]</scope>
    <source>
        <strain evidence="1 2">DT12</strain>
    </source>
</reference>
<dbReference type="EMBL" id="JAPMLT010000001">
    <property type="protein sequence ID" value="MCX7568856.1"/>
    <property type="molecule type" value="Genomic_DNA"/>
</dbReference>
<organism evidence="1 2">
    <name type="scientific">Tumebacillus lacus</name>
    <dbReference type="NCBI Taxonomy" id="2995335"/>
    <lineage>
        <taxon>Bacteria</taxon>
        <taxon>Bacillati</taxon>
        <taxon>Bacillota</taxon>
        <taxon>Bacilli</taxon>
        <taxon>Bacillales</taxon>
        <taxon>Alicyclobacillaceae</taxon>
        <taxon>Tumebacillus</taxon>
    </lineage>
</organism>
<evidence type="ECO:0000313" key="1">
    <source>
        <dbReference type="EMBL" id="MCX7568856.1"/>
    </source>
</evidence>
<dbReference type="RefSeq" id="WP_267150093.1">
    <property type="nucleotide sequence ID" value="NZ_JAPMLT010000001.1"/>
</dbReference>
<keyword evidence="2" id="KW-1185">Reference proteome</keyword>
<sequence length="70" mass="7971">MYNREDQQGQEESVQHIFQILNDVKAADLPVSDAVDSLAYWFHEAFQKGEISVEEGEIDAEALQGEDVWT</sequence>
<comment type="caution">
    <text evidence="1">The sequence shown here is derived from an EMBL/GenBank/DDBJ whole genome shotgun (WGS) entry which is preliminary data.</text>
</comment>
<dbReference type="Proteomes" id="UP001208017">
    <property type="component" value="Unassembled WGS sequence"/>
</dbReference>
<accession>A0ABT3WXB0</accession>